<dbReference type="Proteomes" id="UP000821865">
    <property type="component" value="Chromosome 3"/>
</dbReference>
<protein>
    <submittedName>
        <fullName evidence="1">Uncharacterized protein</fullName>
    </submittedName>
</protein>
<proteinExistence type="predicted"/>
<accession>A0ACB8D1N0</accession>
<keyword evidence="2" id="KW-1185">Reference proteome</keyword>
<dbReference type="EMBL" id="CM023472">
    <property type="protein sequence ID" value="KAH7958369.1"/>
    <property type="molecule type" value="Genomic_DNA"/>
</dbReference>
<evidence type="ECO:0000313" key="1">
    <source>
        <dbReference type="EMBL" id="KAH7958369.1"/>
    </source>
</evidence>
<reference evidence="1" key="1">
    <citation type="submission" date="2020-05" db="EMBL/GenBank/DDBJ databases">
        <title>Large-scale comparative analyses of tick genomes elucidate their genetic diversity and vector capacities.</title>
        <authorList>
            <person name="Jia N."/>
            <person name="Wang J."/>
            <person name="Shi W."/>
            <person name="Du L."/>
            <person name="Sun Y."/>
            <person name="Zhan W."/>
            <person name="Jiang J."/>
            <person name="Wang Q."/>
            <person name="Zhang B."/>
            <person name="Ji P."/>
            <person name="Sakyi L.B."/>
            <person name="Cui X."/>
            <person name="Yuan T."/>
            <person name="Jiang B."/>
            <person name="Yang W."/>
            <person name="Lam T.T.-Y."/>
            <person name="Chang Q."/>
            <person name="Ding S."/>
            <person name="Wang X."/>
            <person name="Zhu J."/>
            <person name="Ruan X."/>
            <person name="Zhao L."/>
            <person name="Wei J."/>
            <person name="Que T."/>
            <person name="Du C."/>
            <person name="Cheng J."/>
            <person name="Dai P."/>
            <person name="Han X."/>
            <person name="Huang E."/>
            <person name="Gao Y."/>
            <person name="Liu J."/>
            <person name="Shao H."/>
            <person name="Ye R."/>
            <person name="Li L."/>
            <person name="Wei W."/>
            <person name="Wang X."/>
            <person name="Wang C."/>
            <person name="Yang T."/>
            <person name="Huo Q."/>
            <person name="Li W."/>
            <person name="Guo W."/>
            <person name="Chen H."/>
            <person name="Zhou L."/>
            <person name="Ni X."/>
            <person name="Tian J."/>
            <person name="Zhou Y."/>
            <person name="Sheng Y."/>
            <person name="Liu T."/>
            <person name="Pan Y."/>
            <person name="Xia L."/>
            <person name="Li J."/>
            <person name="Zhao F."/>
            <person name="Cao W."/>
        </authorList>
    </citation>
    <scope>NUCLEOTIDE SEQUENCE</scope>
    <source>
        <strain evidence="1">Dsil-2018</strain>
    </source>
</reference>
<sequence>MLPGNERQDVERGGKIIMPPSALDHLTRLNIVYPMLFKLTNKKSNRETHCGVLEFVADEGKVYLPYWMQRNLLLDEGDLVQVESATLPVATFSKFQPLSVDFLDITNPKAVLENALRNFACLSTNDIIAIEYNNKTYELCVLETKPGKAVSIIECDMNVEFAPPVGYKEPERSMNAPKKQEKEAEMDYAAFETEAAGFVAFSGTGNRLDGKVRSQEGAANSTVKTIPKRGIPDYDYTIGTLRFIRTARPTVEDTDGKPKDEFSAFSGKAHSLRQQKTVK</sequence>
<comment type="caution">
    <text evidence="1">The sequence shown here is derived from an EMBL/GenBank/DDBJ whole genome shotgun (WGS) entry which is preliminary data.</text>
</comment>
<gene>
    <name evidence="1" type="ORF">HPB49_001053</name>
</gene>
<name>A0ACB8D1N0_DERSI</name>
<organism evidence="1 2">
    <name type="scientific">Dermacentor silvarum</name>
    <name type="common">Tick</name>
    <dbReference type="NCBI Taxonomy" id="543639"/>
    <lineage>
        <taxon>Eukaryota</taxon>
        <taxon>Metazoa</taxon>
        <taxon>Ecdysozoa</taxon>
        <taxon>Arthropoda</taxon>
        <taxon>Chelicerata</taxon>
        <taxon>Arachnida</taxon>
        <taxon>Acari</taxon>
        <taxon>Parasitiformes</taxon>
        <taxon>Ixodida</taxon>
        <taxon>Ixodoidea</taxon>
        <taxon>Ixodidae</taxon>
        <taxon>Rhipicephalinae</taxon>
        <taxon>Dermacentor</taxon>
    </lineage>
</organism>
<evidence type="ECO:0000313" key="2">
    <source>
        <dbReference type="Proteomes" id="UP000821865"/>
    </source>
</evidence>